<comment type="caution">
    <text evidence="1">The sequence shown here is derived from an EMBL/GenBank/DDBJ whole genome shotgun (WGS) entry which is preliminary data.</text>
</comment>
<gene>
    <name evidence="1" type="ORF">AL01_05445</name>
</gene>
<proteinExistence type="predicted"/>
<dbReference type="EMBL" id="JATM01000003">
    <property type="protein sequence ID" value="OOL18255.1"/>
    <property type="molecule type" value="Genomic_DNA"/>
</dbReference>
<dbReference type="Pfam" id="PF23982">
    <property type="entry name" value="XM1_gp53_minor_capsid"/>
    <property type="match status" value="1"/>
</dbReference>
<sequence>MSDFQQSVSYTWPQGFPGAPASANPIRTAIAPEGGFIAGAGGLTIAHFVWRNEDGLSLSNTGAGIPAGFLYRTQQGLTTQYLQSATMTLPQGFMASIAEGGDFWAIASTAASTGQAVYASTADGSLQTAPAGNAPQGTVSTGWIVARGGDAGEPIIISGPMHPVTA</sequence>
<name>A0A1S8GPB1_9PROT</name>
<organism evidence="1 2">
    <name type="scientific">Bombella intestini</name>
    <dbReference type="NCBI Taxonomy" id="1539051"/>
    <lineage>
        <taxon>Bacteria</taxon>
        <taxon>Pseudomonadati</taxon>
        <taxon>Pseudomonadota</taxon>
        <taxon>Alphaproteobacteria</taxon>
        <taxon>Acetobacterales</taxon>
        <taxon>Acetobacteraceae</taxon>
        <taxon>Bombella</taxon>
    </lineage>
</organism>
<reference evidence="1 2" key="1">
    <citation type="journal article" date="2016" name="PLoS ONE">
        <title>Whole-Genome Sequence Analysis of Bombella intestini LMG 28161T, a Novel Acetic Acid Bacterium Isolated from the Crop of a Red-Tailed Bumble Bee, Bombus lapidarius.</title>
        <authorList>
            <person name="Li L."/>
            <person name="Illeghems K."/>
            <person name="Van Kerrebroeck S."/>
            <person name="Borremans W."/>
            <person name="Cleenwerck I."/>
            <person name="Smagghe G."/>
            <person name="De Vuyst L."/>
            <person name="Vandamme P."/>
        </authorList>
    </citation>
    <scope>NUCLEOTIDE SEQUENCE [LARGE SCALE GENOMIC DNA]</scope>
    <source>
        <strain evidence="1 2">R-52487</strain>
    </source>
</reference>
<dbReference type="RefSeq" id="WP_077396427.1">
    <property type="nucleotide sequence ID" value="NZ_JATM01000003.1"/>
</dbReference>
<dbReference type="AlphaFoldDB" id="A0A1S8GPB1"/>
<dbReference type="STRING" id="1539051.AL01_05445"/>
<evidence type="ECO:0000313" key="2">
    <source>
        <dbReference type="Proteomes" id="UP000200980"/>
    </source>
</evidence>
<evidence type="ECO:0000313" key="1">
    <source>
        <dbReference type="EMBL" id="OOL18255.1"/>
    </source>
</evidence>
<dbReference type="OrthoDB" id="7224958at2"/>
<dbReference type="InterPro" id="IPR056914">
    <property type="entry name" value="Gp53-like"/>
</dbReference>
<keyword evidence="2" id="KW-1185">Reference proteome</keyword>
<protein>
    <submittedName>
        <fullName evidence="1">Uncharacterized protein</fullName>
    </submittedName>
</protein>
<dbReference type="Proteomes" id="UP000200980">
    <property type="component" value="Unassembled WGS sequence"/>
</dbReference>
<accession>A0A1S8GPB1</accession>